<dbReference type="Gene3D" id="1.20.1050.10">
    <property type="match status" value="1"/>
</dbReference>
<dbReference type="PROSITE" id="PS50405">
    <property type="entry name" value="GST_CTER"/>
    <property type="match status" value="1"/>
</dbReference>
<dbReference type="GO" id="GO:0016491">
    <property type="term" value="F:oxidoreductase activity"/>
    <property type="evidence" value="ECO:0007669"/>
    <property type="project" value="UniProtKB-KW"/>
</dbReference>
<evidence type="ECO:0000313" key="3">
    <source>
        <dbReference type="Proteomes" id="UP001621714"/>
    </source>
</evidence>
<accession>A0ABW8Q033</accession>
<dbReference type="InterPro" id="IPR036282">
    <property type="entry name" value="Glutathione-S-Trfase_C_sf"/>
</dbReference>
<organism evidence="2 3">
    <name type="scientific">Marinospirillum alkalitolerans</name>
    <dbReference type="NCBI Taxonomy" id="3123374"/>
    <lineage>
        <taxon>Bacteria</taxon>
        <taxon>Pseudomonadati</taxon>
        <taxon>Pseudomonadota</taxon>
        <taxon>Gammaproteobacteria</taxon>
        <taxon>Oceanospirillales</taxon>
        <taxon>Oceanospirillaceae</taxon>
        <taxon>Marinospirillum</taxon>
    </lineage>
</organism>
<dbReference type="InterPro" id="IPR004045">
    <property type="entry name" value="Glutathione_S-Trfase_N"/>
</dbReference>
<dbReference type="InterPro" id="IPR040079">
    <property type="entry name" value="Glutathione_S-Trfase"/>
</dbReference>
<dbReference type="SFLD" id="SFLDS00019">
    <property type="entry name" value="Glutathione_Transferase_(cytos"/>
    <property type="match status" value="1"/>
</dbReference>
<dbReference type="InterPro" id="IPR016639">
    <property type="entry name" value="GST_Omega/GSH"/>
</dbReference>
<dbReference type="CDD" id="cd03190">
    <property type="entry name" value="GST_C_Omega_like"/>
    <property type="match status" value="1"/>
</dbReference>
<protein>
    <submittedName>
        <fullName evidence="2">Glutathione S-transferase family protein</fullName>
        <ecNumber evidence="2">1.8.5.-</ecNumber>
    </submittedName>
</protein>
<dbReference type="Gene3D" id="3.40.30.10">
    <property type="entry name" value="Glutaredoxin"/>
    <property type="match status" value="1"/>
</dbReference>
<proteinExistence type="predicted"/>
<reference evidence="2 3" key="1">
    <citation type="submission" date="2024-02" db="EMBL/GenBank/DDBJ databases">
        <title>Marinospirillum sp. MEB 164 isolated from Lonar lake sediment.</title>
        <authorList>
            <person name="Joshi A."/>
            <person name="Thite S."/>
        </authorList>
    </citation>
    <scope>NUCLEOTIDE SEQUENCE [LARGE SCALE GENOMIC DNA]</scope>
    <source>
        <strain evidence="2 3">MEB164</strain>
    </source>
</reference>
<name>A0ABW8Q033_9GAMM</name>
<keyword evidence="3" id="KW-1185">Reference proteome</keyword>
<dbReference type="PIRSF" id="PIRSF015753">
    <property type="entry name" value="GST"/>
    <property type="match status" value="1"/>
</dbReference>
<dbReference type="RefSeq" id="WP_405339739.1">
    <property type="nucleotide sequence ID" value="NZ_JBANFI010000005.1"/>
</dbReference>
<gene>
    <name evidence="2" type="ORF">V6U78_09345</name>
</gene>
<dbReference type="InterPro" id="IPR010987">
    <property type="entry name" value="Glutathione-S-Trfase_C-like"/>
</dbReference>
<dbReference type="EC" id="1.8.5.-" evidence="2"/>
<dbReference type="Pfam" id="PF13409">
    <property type="entry name" value="GST_N_2"/>
    <property type="match status" value="1"/>
</dbReference>
<evidence type="ECO:0000313" key="2">
    <source>
        <dbReference type="EMBL" id="MFK7161238.1"/>
    </source>
</evidence>
<dbReference type="PANTHER" id="PTHR32419:SF6">
    <property type="entry name" value="GLUTATHIONE S-TRANSFERASE OMEGA-LIKE 1-RELATED"/>
    <property type="match status" value="1"/>
</dbReference>
<feature type="domain" description="GST C-terminal" evidence="1">
    <location>
        <begin position="171"/>
        <end position="302"/>
    </location>
</feature>
<dbReference type="SUPFAM" id="SSF47616">
    <property type="entry name" value="GST C-terminal domain-like"/>
    <property type="match status" value="1"/>
</dbReference>
<dbReference type="Proteomes" id="UP001621714">
    <property type="component" value="Unassembled WGS sequence"/>
</dbReference>
<dbReference type="InterPro" id="IPR047047">
    <property type="entry name" value="GST_Omega-like_C"/>
</dbReference>
<dbReference type="SUPFAM" id="SSF52833">
    <property type="entry name" value="Thioredoxin-like"/>
    <property type="match status" value="1"/>
</dbReference>
<sequence>MGLLVDGQWQDQWYDTASHQGRFIRSTSQFRHWITPDGQAGPSGDAGFQAEAGRYHLYISLACPWAHRTLIFRQLKGLEKMIDVSVVHWLMREQGWTFQAGPGVVADPLFGADYLHQLYTQAEPQYSGRVTVPLLWDKKQQRPVSNESAEIIRMFNSVFDHLGAHEGDYYPLALREQIDAMNTRVYERINNGVYRAGFATTQEAYEEAVQPLFAELDALENLLSQQRYLCGPQITEADWRLWTTLIRFDAVYVGHFKCNLRRIADYPALFGYLRELYQWPGIAQTVNFAHIKGHYYQSHTQINPTQVVPKGPDLDLLAPHGRETLPSQPPTGSAAW</sequence>
<comment type="caution">
    <text evidence="2">The sequence shown here is derived from an EMBL/GenBank/DDBJ whole genome shotgun (WGS) entry which is preliminary data.</text>
</comment>
<dbReference type="SFLD" id="SFLDG01148">
    <property type="entry name" value="Xi_(cytGST)"/>
    <property type="match status" value="1"/>
</dbReference>
<dbReference type="InterPro" id="IPR036249">
    <property type="entry name" value="Thioredoxin-like_sf"/>
</dbReference>
<evidence type="ECO:0000259" key="1">
    <source>
        <dbReference type="PROSITE" id="PS50405"/>
    </source>
</evidence>
<dbReference type="EMBL" id="JBANFI010000005">
    <property type="protein sequence ID" value="MFK7161238.1"/>
    <property type="molecule type" value="Genomic_DNA"/>
</dbReference>
<dbReference type="Pfam" id="PF13410">
    <property type="entry name" value="GST_C_2"/>
    <property type="match status" value="1"/>
</dbReference>
<keyword evidence="2" id="KW-0560">Oxidoreductase</keyword>
<dbReference type="SFLD" id="SFLDG01206">
    <property type="entry name" value="Xi.1"/>
    <property type="match status" value="1"/>
</dbReference>
<dbReference type="PANTHER" id="PTHR32419">
    <property type="entry name" value="GLUTATHIONYL-HYDROQUINONE REDUCTASE"/>
    <property type="match status" value="1"/>
</dbReference>